<evidence type="ECO:0008006" key="3">
    <source>
        <dbReference type="Google" id="ProtNLM"/>
    </source>
</evidence>
<dbReference type="RefSeq" id="WP_127078741.1">
    <property type="nucleotide sequence ID" value="NZ_RSCL01000001.1"/>
</dbReference>
<dbReference type="Pfam" id="PF14516">
    <property type="entry name" value="AAA_35"/>
    <property type="match status" value="1"/>
</dbReference>
<dbReference type="Proteomes" id="UP000271624">
    <property type="component" value="Unassembled WGS sequence"/>
</dbReference>
<evidence type="ECO:0000313" key="2">
    <source>
        <dbReference type="Proteomes" id="UP000271624"/>
    </source>
</evidence>
<comment type="caution">
    <text evidence="1">The sequence shown here is derived from an EMBL/GenBank/DDBJ whole genome shotgun (WGS) entry which is preliminary data.</text>
</comment>
<proteinExistence type="predicted"/>
<dbReference type="Gene3D" id="3.40.50.300">
    <property type="entry name" value="P-loop containing nucleotide triphosphate hydrolases"/>
    <property type="match status" value="1"/>
</dbReference>
<gene>
    <name evidence="1" type="ORF">DSM106972_006370</name>
</gene>
<name>A0A3S1AT45_9CYAN</name>
<dbReference type="InterPro" id="IPR027417">
    <property type="entry name" value="P-loop_NTPase"/>
</dbReference>
<keyword evidence="2" id="KW-1185">Reference proteome</keyword>
<evidence type="ECO:0000313" key="1">
    <source>
        <dbReference type="EMBL" id="RUT10142.1"/>
    </source>
</evidence>
<dbReference type="EMBL" id="RSCL01000001">
    <property type="protein sequence ID" value="RUT10142.1"/>
    <property type="molecule type" value="Genomic_DNA"/>
</dbReference>
<reference evidence="1" key="2">
    <citation type="journal article" date="2019" name="Genome Biol. Evol.">
        <title>Day and night: Metabolic profiles and evolutionary relationships of six axenic non-marine cyanobacteria.</title>
        <authorList>
            <person name="Will S.E."/>
            <person name="Henke P."/>
            <person name="Boedeker C."/>
            <person name="Huang S."/>
            <person name="Brinkmann H."/>
            <person name="Rohde M."/>
            <person name="Jarek M."/>
            <person name="Friedl T."/>
            <person name="Seufert S."/>
            <person name="Schumacher M."/>
            <person name="Overmann J."/>
            <person name="Neumann-Schaal M."/>
            <person name="Petersen J."/>
        </authorList>
    </citation>
    <scope>NUCLEOTIDE SEQUENCE [LARGE SCALE GENOMIC DNA]</scope>
    <source>
        <strain evidence="1">PCC 7102</strain>
    </source>
</reference>
<dbReference type="SUPFAM" id="SSF52540">
    <property type="entry name" value="P-loop containing nucleoside triphosphate hydrolases"/>
    <property type="match status" value="1"/>
</dbReference>
<dbReference type="AlphaFoldDB" id="A0A3S1AT45"/>
<reference evidence="1" key="1">
    <citation type="submission" date="2018-12" db="EMBL/GenBank/DDBJ databases">
        <authorList>
            <person name="Will S."/>
            <person name="Neumann-Schaal M."/>
            <person name="Henke P."/>
        </authorList>
    </citation>
    <scope>NUCLEOTIDE SEQUENCE</scope>
    <source>
        <strain evidence="1">PCC 7102</strain>
    </source>
</reference>
<dbReference type="OrthoDB" id="5522963at2"/>
<protein>
    <recommendedName>
        <fullName evidence="3">Serine/threonine protein kinase</fullName>
    </recommendedName>
</protein>
<sequence length="470" mass="54479">MPRSTRSVVLRDEECQQKVLQRFDGQYGSQTELAEYIYDEYKESMVQSTVSKFFSMQPVDRKKFIQICAALGIEDWRSVGIPYRKLADTTDNSDYEDLEELQEVEESEKQEKIPTLFTPLPMSALEYPDGEQLALNSRFYVERPPVEQQCFEEISKPAALICIKAPQKMGKSSLLARIIQQAKNQGDATVIMNFELGEKEFFSDLSTFLRWVCDRIILELTKENLELATELFEKLDEHWKLAPRIGSKLAVKYYLERYLLPKINQPLTLALEEVDRLFEYPGIYKDFFGLLRSLHQEGRQQEIWKKLRLVIVHSTEAYVPMDINQSPFNVGLPIELPEFTPAQILDLAQRHQLEWSNTEVEQLRDMIGGHPYLVRLALYKIACGEITLSRFLETASTPSGIFSNHLRHLSLILTEQQELGAAMKEIINTNKPGKFSDAVRYKLIALGLVNLLNDEVIIRCKLYYQYFQNF</sequence>
<organism evidence="1 2">
    <name type="scientific">Dulcicalothrix desertica PCC 7102</name>
    <dbReference type="NCBI Taxonomy" id="232991"/>
    <lineage>
        <taxon>Bacteria</taxon>
        <taxon>Bacillati</taxon>
        <taxon>Cyanobacteriota</taxon>
        <taxon>Cyanophyceae</taxon>
        <taxon>Nostocales</taxon>
        <taxon>Calotrichaceae</taxon>
        <taxon>Dulcicalothrix</taxon>
    </lineage>
</organism>
<accession>A0A3S1AT45</accession>